<evidence type="ECO:0000256" key="2">
    <source>
        <dbReference type="ARBA" id="ARBA00007557"/>
    </source>
</evidence>
<dbReference type="Pfam" id="PF01012">
    <property type="entry name" value="ETF"/>
    <property type="match status" value="1"/>
</dbReference>
<evidence type="ECO:0000256" key="4">
    <source>
        <dbReference type="ARBA" id="ARBA00022448"/>
    </source>
</evidence>
<evidence type="ECO:0000313" key="9">
    <source>
        <dbReference type="Proteomes" id="UP000224915"/>
    </source>
</evidence>
<dbReference type="SUPFAM" id="SSF52402">
    <property type="entry name" value="Adenine nucleotide alpha hydrolases-like"/>
    <property type="match status" value="1"/>
</dbReference>
<comment type="caution">
    <text evidence="8">The sequence shown here is derived from an EMBL/GenBank/DDBJ whole genome shotgun (WGS) entry which is preliminary data.</text>
</comment>
<keyword evidence="9" id="KW-1185">Reference proteome</keyword>
<dbReference type="RefSeq" id="WP_098469276.1">
    <property type="nucleotide sequence ID" value="NZ_PDJD01000001.1"/>
</dbReference>
<comment type="similarity">
    <text evidence="2">Belongs to the ETF beta-subunit/FixA family.</text>
</comment>
<evidence type="ECO:0000256" key="6">
    <source>
        <dbReference type="ARBA" id="ARBA00025649"/>
    </source>
</evidence>
<comment type="subunit">
    <text evidence="3">Heterodimer of an alpha and a beta subunit.</text>
</comment>
<dbReference type="SMART" id="SM00893">
    <property type="entry name" value="ETF"/>
    <property type="match status" value="1"/>
</dbReference>
<dbReference type="Gene3D" id="3.40.50.620">
    <property type="entry name" value="HUPs"/>
    <property type="match status" value="1"/>
</dbReference>
<dbReference type="OrthoDB" id="9804960at2"/>
<evidence type="ECO:0000256" key="5">
    <source>
        <dbReference type="ARBA" id="ARBA00022982"/>
    </source>
</evidence>
<organism evidence="8 9">
    <name type="scientific">Serinibacter salmoneus</name>
    <dbReference type="NCBI Taxonomy" id="556530"/>
    <lineage>
        <taxon>Bacteria</taxon>
        <taxon>Bacillati</taxon>
        <taxon>Actinomycetota</taxon>
        <taxon>Actinomycetes</taxon>
        <taxon>Micrococcales</taxon>
        <taxon>Beutenbergiaceae</taxon>
        <taxon>Serinibacter</taxon>
    </lineage>
</organism>
<evidence type="ECO:0000313" key="8">
    <source>
        <dbReference type="EMBL" id="PFG20266.1"/>
    </source>
</evidence>
<keyword evidence="4" id="KW-0813">Transport</keyword>
<dbReference type="GO" id="GO:0009055">
    <property type="term" value="F:electron transfer activity"/>
    <property type="evidence" value="ECO:0007669"/>
    <property type="project" value="InterPro"/>
</dbReference>
<reference evidence="8 9" key="1">
    <citation type="submission" date="2017-10" db="EMBL/GenBank/DDBJ databases">
        <title>Sequencing the genomes of 1000 actinobacteria strains.</title>
        <authorList>
            <person name="Klenk H.-P."/>
        </authorList>
    </citation>
    <scope>NUCLEOTIDE SEQUENCE [LARGE SCALE GENOMIC DNA]</scope>
    <source>
        <strain evidence="8 9">DSM 21801</strain>
    </source>
</reference>
<evidence type="ECO:0000256" key="1">
    <source>
        <dbReference type="ARBA" id="ARBA00001974"/>
    </source>
</evidence>
<dbReference type="AlphaFoldDB" id="A0A2A9D1P3"/>
<evidence type="ECO:0000259" key="7">
    <source>
        <dbReference type="SMART" id="SM00893"/>
    </source>
</evidence>
<sequence>MRILVLVKQVPDITSDRGLGAEGTLVRESSQAVLNELDEGAIESALRAADALGAAGTPAEVTALTMGPAGAVAAVKKALQVGAGAAVHVSDDSLAGSDAVVTARVLAAAARHLEEANGEPFALVVAGMSALDGLGSVVPALLAAELGRPIISCATSLEVTPETVTATRETPTGSERLRAPLPAVVSVSDTIAALRVPNFTTMMAARKAGVTTLTAADVGLAAHEVGAAGSPTRITAHAPRPPRPPAQVLDGAGALVDALAERGLLEVGA</sequence>
<dbReference type="InterPro" id="IPR014730">
    <property type="entry name" value="ETF_a/b_N"/>
</dbReference>
<dbReference type="PANTHER" id="PTHR21294:SF8">
    <property type="entry name" value="ELECTRON TRANSFER FLAVOPROTEIN SUBUNIT BETA"/>
    <property type="match status" value="1"/>
</dbReference>
<feature type="domain" description="Electron transfer flavoprotein alpha/beta-subunit N-terminal" evidence="7">
    <location>
        <begin position="22"/>
        <end position="222"/>
    </location>
</feature>
<evidence type="ECO:0000256" key="3">
    <source>
        <dbReference type="ARBA" id="ARBA00011355"/>
    </source>
</evidence>
<dbReference type="PANTHER" id="PTHR21294">
    <property type="entry name" value="ELECTRON TRANSFER FLAVOPROTEIN BETA-SUBUNIT"/>
    <property type="match status" value="1"/>
</dbReference>
<dbReference type="GO" id="GO:0005829">
    <property type="term" value="C:cytosol"/>
    <property type="evidence" value="ECO:0007669"/>
    <property type="project" value="TreeGrafter"/>
</dbReference>
<dbReference type="InterPro" id="IPR012255">
    <property type="entry name" value="ETF_b"/>
</dbReference>
<comment type="function">
    <text evidence="6">The electron transfer flavoprotein serves as a specific electron acceptor for other dehydrogenases. It transfers the electrons to the main respiratory chain via ETF-ubiquinone oxidoreductase (ETF dehydrogenase).</text>
</comment>
<comment type="cofactor">
    <cofactor evidence="1">
        <name>FAD</name>
        <dbReference type="ChEBI" id="CHEBI:57692"/>
    </cofactor>
</comment>
<protein>
    <submittedName>
        <fullName evidence="8">Electron transfer flavoprotein beta subunit</fullName>
    </submittedName>
</protein>
<dbReference type="EMBL" id="PDJD01000001">
    <property type="protein sequence ID" value="PFG20266.1"/>
    <property type="molecule type" value="Genomic_DNA"/>
</dbReference>
<proteinExistence type="inferred from homology"/>
<dbReference type="PIRSF" id="PIRSF000090">
    <property type="entry name" value="Beta-ETF"/>
    <property type="match status" value="1"/>
</dbReference>
<keyword evidence="5" id="KW-0249">Electron transport</keyword>
<name>A0A2A9D1P3_9MICO</name>
<dbReference type="Proteomes" id="UP000224915">
    <property type="component" value="Unassembled WGS sequence"/>
</dbReference>
<gene>
    <name evidence="8" type="ORF">ATL40_1863</name>
</gene>
<accession>A0A2A9D1P3</accession>
<dbReference type="InterPro" id="IPR014729">
    <property type="entry name" value="Rossmann-like_a/b/a_fold"/>
</dbReference>